<keyword evidence="1" id="KW-0472">Membrane</keyword>
<evidence type="ECO:0000313" key="3">
    <source>
        <dbReference type="Proteomes" id="UP000472272"/>
    </source>
</evidence>
<evidence type="ECO:0000313" key="2">
    <source>
        <dbReference type="Ensembl" id="ENSPMRP00000024543.1"/>
    </source>
</evidence>
<keyword evidence="1" id="KW-0812">Transmembrane</keyword>
<name>A0A670JIE9_PODMU</name>
<feature type="transmembrane region" description="Helical" evidence="1">
    <location>
        <begin position="60"/>
        <end position="84"/>
    </location>
</feature>
<dbReference type="AlphaFoldDB" id="A0A670JIE9"/>
<dbReference type="Pfam" id="PF15125">
    <property type="entry name" value="TMEM238"/>
    <property type="match status" value="1"/>
</dbReference>
<dbReference type="Proteomes" id="UP000472272">
    <property type="component" value="Chromosome 2"/>
</dbReference>
<dbReference type="InterPro" id="IPR029365">
    <property type="entry name" value="TMEM238"/>
</dbReference>
<reference evidence="2" key="2">
    <citation type="submission" date="2025-08" db="UniProtKB">
        <authorList>
            <consortium name="Ensembl"/>
        </authorList>
    </citation>
    <scope>IDENTIFICATION</scope>
</reference>
<dbReference type="PANTHER" id="PTHR28613">
    <property type="entry name" value="SI:CH211-232M10.4-RELATED"/>
    <property type="match status" value="1"/>
</dbReference>
<dbReference type="GeneTree" id="ENSGT00940000164189"/>
<proteinExistence type="predicted"/>
<dbReference type="Ensembl" id="ENSPMRT00000026039.1">
    <property type="protein sequence ID" value="ENSPMRP00000024543.1"/>
    <property type="gene ID" value="ENSPMRG00000015839.1"/>
</dbReference>
<reference evidence="2" key="3">
    <citation type="submission" date="2025-09" db="UniProtKB">
        <authorList>
            <consortium name="Ensembl"/>
        </authorList>
    </citation>
    <scope>IDENTIFICATION</scope>
</reference>
<evidence type="ECO:0000256" key="1">
    <source>
        <dbReference type="SAM" id="Phobius"/>
    </source>
</evidence>
<sequence length="162" mass="18140">MKSSPRGPKPRWRDPCSAAPCRQKCVTARVTVTGQEGVKGSPGLPKNLATLLALYVGRCYFILVLALVCDVAGLVLLLLGIFGLLSSWDFFVYSGALLLAFSLLFWAFWYSLNIEVSLKELARRTFHLLEEMMQRQEPVPTHPHSKVCTQECCFSVLGRYII</sequence>
<keyword evidence="1" id="KW-1133">Transmembrane helix</keyword>
<reference evidence="2 3" key="1">
    <citation type="journal article" date="2019" name="Proc. Natl. Acad. Sci. U.S.A.">
        <title>Regulatory changes in pterin and carotenoid genes underlie balanced color polymorphisms in the wall lizard.</title>
        <authorList>
            <person name="Andrade P."/>
            <person name="Pinho C."/>
            <person name="Perez I de Lanuza G."/>
            <person name="Afonso S."/>
            <person name="Brejcha J."/>
            <person name="Rubin C.J."/>
            <person name="Wallerman O."/>
            <person name="Pereira P."/>
            <person name="Sabatino S.J."/>
            <person name="Bellati A."/>
            <person name="Pellitteri-Rosa D."/>
            <person name="Bosakova Z."/>
            <person name="Bunikis I."/>
            <person name="Carretero M.A."/>
            <person name="Feiner N."/>
            <person name="Marsik P."/>
            <person name="Pauperio F."/>
            <person name="Salvi D."/>
            <person name="Soler L."/>
            <person name="While G.M."/>
            <person name="Uller T."/>
            <person name="Font E."/>
            <person name="Andersson L."/>
            <person name="Carneiro M."/>
        </authorList>
    </citation>
    <scope>NUCLEOTIDE SEQUENCE</scope>
</reference>
<accession>A0A670JIE9</accession>
<gene>
    <name evidence="2" type="primary">TMEM238L</name>
</gene>
<protein>
    <submittedName>
        <fullName evidence="2">Transmembrane protein 238 like</fullName>
    </submittedName>
</protein>
<dbReference type="PANTHER" id="PTHR28613:SF2">
    <property type="entry name" value="TRANSMEMBRANE PROTEIN 238-LIKE"/>
    <property type="match status" value="1"/>
</dbReference>
<organism evidence="2 3">
    <name type="scientific">Podarcis muralis</name>
    <name type="common">Wall lizard</name>
    <name type="synonym">Lacerta muralis</name>
    <dbReference type="NCBI Taxonomy" id="64176"/>
    <lineage>
        <taxon>Eukaryota</taxon>
        <taxon>Metazoa</taxon>
        <taxon>Chordata</taxon>
        <taxon>Craniata</taxon>
        <taxon>Vertebrata</taxon>
        <taxon>Euteleostomi</taxon>
        <taxon>Lepidosauria</taxon>
        <taxon>Squamata</taxon>
        <taxon>Bifurcata</taxon>
        <taxon>Unidentata</taxon>
        <taxon>Episquamata</taxon>
        <taxon>Laterata</taxon>
        <taxon>Lacertibaenia</taxon>
        <taxon>Lacertidae</taxon>
        <taxon>Podarcis</taxon>
    </lineage>
</organism>
<keyword evidence="3" id="KW-1185">Reference proteome</keyword>
<feature type="transmembrane region" description="Helical" evidence="1">
    <location>
        <begin position="90"/>
        <end position="112"/>
    </location>
</feature>